<dbReference type="RefSeq" id="WP_242650947.1">
    <property type="nucleotide sequence ID" value="NZ_FOYP01000001.1"/>
</dbReference>
<dbReference type="AlphaFoldDB" id="A0A1I6FZ51"/>
<keyword evidence="4" id="KW-1185">Reference proteome</keyword>
<dbReference type="Proteomes" id="UP000199478">
    <property type="component" value="Unassembled WGS sequence"/>
</dbReference>
<name>A0A1I6FZ51_9RHOB</name>
<feature type="signal peptide" evidence="1">
    <location>
        <begin position="1"/>
        <end position="26"/>
    </location>
</feature>
<dbReference type="Gene3D" id="1.25.40.10">
    <property type="entry name" value="Tetratricopeptide repeat domain"/>
    <property type="match status" value="1"/>
</dbReference>
<dbReference type="Pfam" id="PF04575">
    <property type="entry name" value="SlipAM"/>
    <property type="match status" value="1"/>
</dbReference>
<proteinExistence type="predicted"/>
<evidence type="ECO:0000256" key="1">
    <source>
        <dbReference type="SAM" id="SignalP"/>
    </source>
</evidence>
<sequence length="463" mass="50172">MTDLKDTPPLRLIAIMACLAASPVWAQETVDIPNEQARVIALRAVQAGDVRLALEIARQLLAQDPDDRAALVVMAAAAPQVGDFEEGRRAGARAWRLSQTDDQKYEAARLTALAAANGERFTLSTIWLRRALTVAPDETEYARTIADARAIAQRNPWSTALSFSIAPSNNVNGGADDATLTAPGNPDGTLSEDALAMAGMRATLGFQTQYRLHADAKSRSLIGLQYSGARVRLRDDAPLPDAAFATDTAIISLTHERAVPLGTISLNVAAGRSNYAQTQSGEQELDYQSYDMQRLGVSYHWPVGTVAQIGIGAQSEQLQYQSTAIGELTRASFNASFTQRRANGDRWHAAIKYLQSDAQAVNYLYETLTVQGSYQWHNQIGPVTLAVGAGVTWADYPAYRLLLPVTGGRQDTTLFYNVNMGFADLSYAGFTPGVVINHSFADSNVSRFTRETVSVGFTLTSQF</sequence>
<feature type="chain" id="PRO_5011630697" description="Surface lipoprotein assembly modifier C-terminal domain-containing protein" evidence="1">
    <location>
        <begin position="27"/>
        <end position="463"/>
    </location>
</feature>
<evidence type="ECO:0000313" key="3">
    <source>
        <dbReference type="EMBL" id="SFR35233.1"/>
    </source>
</evidence>
<dbReference type="SUPFAM" id="SSF48452">
    <property type="entry name" value="TPR-like"/>
    <property type="match status" value="1"/>
</dbReference>
<dbReference type="EMBL" id="FOYP01000001">
    <property type="protein sequence ID" value="SFR35233.1"/>
    <property type="molecule type" value="Genomic_DNA"/>
</dbReference>
<dbReference type="InterPro" id="IPR007655">
    <property type="entry name" value="Slam_C"/>
</dbReference>
<keyword evidence="1" id="KW-0732">Signal</keyword>
<dbReference type="InterPro" id="IPR011990">
    <property type="entry name" value="TPR-like_helical_dom_sf"/>
</dbReference>
<accession>A0A1I6FZ51</accession>
<gene>
    <name evidence="3" type="ORF">SAMN04488005_0783</name>
</gene>
<evidence type="ECO:0000313" key="4">
    <source>
        <dbReference type="Proteomes" id="UP000199478"/>
    </source>
</evidence>
<reference evidence="4" key="1">
    <citation type="submission" date="2016-10" db="EMBL/GenBank/DDBJ databases">
        <authorList>
            <person name="Varghese N."/>
            <person name="Submissions S."/>
        </authorList>
    </citation>
    <scope>NUCLEOTIDE SEQUENCE [LARGE SCALE GENOMIC DNA]</scope>
    <source>
        <strain evidence="4">DSM 26879</strain>
    </source>
</reference>
<evidence type="ECO:0000259" key="2">
    <source>
        <dbReference type="Pfam" id="PF04575"/>
    </source>
</evidence>
<dbReference type="STRING" id="390270.SAMN04488005_0783"/>
<protein>
    <recommendedName>
        <fullName evidence="2">Surface lipoprotein assembly modifier C-terminal domain-containing protein</fullName>
    </recommendedName>
</protein>
<organism evidence="3 4">
    <name type="scientific">Yoonia tamlensis</name>
    <dbReference type="NCBI Taxonomy" id="390270"/>
    <lineage>
        <taxon>Bacteria</taxon>
        <taxon>Pseudomonadati</taxon>
        <taxon>Pseudomonadota</taxon>
        <taxon>Alphaproteobacteria</taxon>
        <taxon>Rhodobacterales</taxon>
        <taxon>Paracoccaceae</taxon>
        <taxon>Yoonia</taxon>
    </lineage>
</organism>
<feature type="domain" description="Surface lipoprotein assembly modifier C-terminal" evidence="2">
    <location>
        <begin position="313"/>
        <end position="449"/>
    </location>
</feature>